<gene>
    <name evidence="1" type="ORF">O181_035601</name>
</gene>
<reference evidence="1" key="1">
    <citation type="submission" date="2021-03" db="EMBL/GenBank/DDBJ databases">
        <title>Draft genome sequence of rust myrtle Austropuccinia psidii MF-1, a brazilian biotype.</title>
        <authorList>
            <person name="Quecine M.C."/>
            <person name="Pachon D.M.R."/>
            <person name="Bonatelli M.L."/>
            <person name="Correr F.H."/>
            <person name="Franceschini L.M."/>
            <person name="Leite T.F."/>
            <person name="Margarido G.R.A."/>
            <person name="Almeida C.A."/>
            <person name="Ferrarezi J.A."/>
            <person name="Labate C.A."/>
        </authorList>
    </citation>
    <scope>NUCLEOTIDE SEQUENCE</scope>
    <source>
        <strain evidence="1">MF-1</strain>
    </source>
</reference>
<evidence type="ECO:0000313" key="1">
    <source>
        <dbReference type="EMBL" id="MBW0495886.1"/>
    </source>
</evidence>
<evidence type="ECO:0000313" key="2">
    <source>
        <dbReference type="Proteomes" id="UP000765509"/>
    </source>
</evidence>
<accession>A0A9Q3D2X7</accession>
<name>A0A9Q3D2X7_9BASI</name>
<organism evidence="1 2">
    <name type="scientific">Austropuccinia psidii MF-1</name>
    <dbReference type="NCBI Taxonomy" id="1389203"/>
    <lineage>
        <taxon>Eukaryota</taxon>
        <taxon>Fungi</taxon>
        <taxon>Dikarya</taxon>
        <taxon>Basidiomycota</taxon>
        <taxon>Pucciniomycotina</taxon>
        <taxon>Pucciniomycetes</taxon>
        <taxon>Pucciniales</taxon>
        <taxon>Sphaerophragmiaceae</taxon>
        <taxon>Austropuccinia</taxon>
    </lineage>
</organism>
<dbReference type="AlphaFoldDB" id="A0A9Q3D2X7"/>
<protein>
    <submittedName>
        <fullName evidence="1">Uncharacterized protein</fullName>
    </submittedName>
</protein>
<proteinExistence type="predicted"/>
<keyword evidence="2" id="KW-1185">Reference proteome</keyword>
<dbReference type="Proteomes" id="UP000765509">
    <property type="component" value="Unassembled WGS sequence"/>
</dbReference>
<comment type="caution">
    <text evidence="1">The sequence shown here is derived from an EMBL/GenBank/DDBJ whole genome shotgun (WGS) entry which is preliminary data.</text>
</comment>
<dbReference type="EMBL" id="AVOT02013336">
    <property type="protein sequence ID" value="MBW0495886.1"/>
    <property type="molecule type" value="Genomic_DNA"/>
</dbReference>
<sequence length="243" mass="28562">MATSKPYTEQRQSTLPRRENISAQIPTPLPQEIPINTTPIVKIRAKDYNLWFDGKDVEIFINKIELESERDLARKGAFCPKDEEISYHIEGIPGYETAYWDQLKVDMKKRWGTVSTERRYKLYSISELFTKTQKEGGIRNMTQYRKFIGEYEALITYLKRYQYIQGYINHNQKILASFSASVQESIDKEIIKDRAMAQALDGDYIIPRVEILKLYVQQDLEAKVLIQQKEFHKPKPPEKKTRS</sequence>